<dbReference type="GO" id="GO:0045017">
    <property type="term" value="P:glycerolipid biosynthetic process"/>
    <property type="evidence" value="ECO:0007669"/>
    <property type="project" value="InterPro"/>
</dbReference>
<evidence type="ECO:0000313" key="4">
    <source>
        <dbReference type="Proteomes" id="UP001152755"/>
    </source>
</evidence>
<feature type="domain" description="O-acyltransferase WSD1-like N-terminal" evidence="2">
    <location>
        <begin position="31"/>
        <end position="244"/>
    </location>
</feature>
<dbReference type="Proteomes" id="UP001152755">
    <property type="component" value="Unassembled WGS sequence"/>
</dbReference>
<evidence type="ECO:0000256" key="1">
    <source>
        <dbReference type="SAM" id="MobiDB-lite"/>
    </source>
</evidence>
<evidence type="ECO:0000313" key="3">
    <source>
        <dbReference type="EMBL" id="MDG3015435.1"/>
    </source>
</evidence>
<organism evidence="3 4">
    <name type="scientific">Speluncibacter jeojiensis</name>
    <dbReference type="NCBI Taxonomy" id="2710754"/>
    <lineage>
        <taxon>Bacteria</taxon>
        <taxon>Bacillati</taxon>
        <taxon>Actinomycetota</taxon>
        <taxon>Actinomycetes</taxon>
        <taxon>Mycobacteriales</taxon>
        <taxon>Speluncibacteraceae</taxon>
        <taxon>Speluncibacter</taxon>
    </lineage>
</organism>
<dbReference type="GO" id="GO:0004144">
    <property type="term" value="F:diacylglycerol O-acyltransferase activity"/>
    <property type="evidence" value="ECO:0007669"/>
    <property type="project" value="InterPro"/>
</dbReference>
<comment type="caution">
    <text evidence="3">The sequence shown here is derived from an EMBL/GenBank/DDBJ whole genome shotgun (WGS) entry which is preliminary data.</text>
</comment>
<sequence length="449" mass="48244">MSPRDAQLYWASARMPNDQYLLYAFEDLGASWTSVRDFVAGRTWSIPDLRVRVEDVPAHLDYPYWVTREFGDDQLVEHPLEDPTWQRCLDDVARRLGDGVDARVSPWRLHLYRAVRGVPGCADAPAVVAVLQLSHALADGRRAAAIARALFGPEPADQPPPEHLAVPTTPTTLTRAVLRLPGQGAGLVVRGVEAFRAHRDERALVERGELPAPLASRPPTALNSPPGPRHDLRVVVRPLSALRAEGVTVTVAALTAISLALPRYLAEHGSPHVPRLGAEVTVADSVAQSSPVLSRNNFRNISVDLFPDEPDLEVRAGQIATVLAGRRVRSAHELVRRQERTLDVLPAALLHAGIAGQAVDRAPEAVSGHTVLTSVDRGAADLSLLGGRVLLTAGFPALSSAMALTHGVYGIGDTVTVSAHSGRAVLPDPDRYAAILGESIDAVGRVLRR</sequence>
<gene>
    <name evidence="3" type="ORF">NVS88_12825</name>
</gene>
<protein>
    <recommendedName>
        <fullName evidence="2">O-acyltransferase WSD1-like N-terminal domain-containing protein</fullName>
    </recommendedName>
</protein>
<keyword evidence="4" id="KW-1185">Reference proteome</keyword>
<dbReference type="InterPro" id="IPR004255">
    <property type="entry name" value="O-acyltransferase_WSD1_N"/>
</dbReference>
<dbReference type="EMBL" id="JANRHA010000007">
    <property type="protein sequence ID" value="MDG3015435.1"/>
    <property type="molecule type" value="Genomic_DNA"/>
</dbReference>
<proteinExistence type="predicted"/>
<dbReference type="RefSeq" id="WP_332520091.1">
    <property type="nucleotide sequence ID" value="NZ_JANRHA010000007.1"/>
</dbReference>
<evidence type="ECO:0000259" key="2">
    <source>
        <dbReference type="Pfam" id="PF03007"/>
    </source>
</evidence>
<reference evidence="3" key="1">
    <citation type="submission" date="2022-08" db="EMBL/GenBank/DDBJ databases">
        <title>Genome analysis of Corynebacteriales strain.</title>
        <authorList>
            <person name="Lee S.D."/>
        </authorList>
    </citation>
    <scope>NUCLEOTIDE SEQUENCE</scope>
    <source>
        <strain evidence="3">D3-21</strain>
    </source>
</reference>
<name>A0A9X4LZW2_9ACTN</name>
<accession>A0A9X4LZW2</accession>
<feature type="region of interest" description="Disordered" evidence="1">
    <location>
        <begin position="209"/>
        <end position="229"/>
    </location>
</feature>
<dbReference type="Pfam" id="PF03007">
    <property type="entry name" value="WS_DGAT_cat"/>
    <property type="match status" value="1"/>
</dbReference>
<dbReference type="AlphaFoldDB" id="A0A9X4LZW2"/>